<dbReference type="AlphaFoldDB" id="A0A1S9U2B1"/>
<evidence type="ECO:0000313" key="1">
    <source>
        <dbReference type="EMBL" id="OOR16312.1"/>
    </source>
</evidence>
<keyword evidence="1" id="KW-0808">Transferase</keyword>
<sequence>MQYSLLMSKYQSYSPNKRYKLPEKSIRINILVRLSKIVGIRDTPLFQLLLFSKVKNYIRFILLRKIYENFDNV</sequence>
<dbReference type="Proteomes" id="UP000191124">
    <property type="component" value="Unassembled WGS sequence"/>
</dbReference>
<organism evidence="1 2">
    <name type="scientific">Bacillus cereus</name>
    <dbReference type="NCBI Taxonomy" id="1396"/>
    <lineage>
        <taxon>Bacteria</taxon>
        <taxon>Bacillati</taxon>
        <taxon>Bacillota</taxon>
        <taxon>Bacilli</taxon>
        <taxon>Bacillales</taxon>
        <taxon>Bacillaceae</taxon>
        <taxon>Bacillus</taxon>
        <taxon>Bacillus cereus group</taxon>
    </lineage>
</organism>
<keyword evidence="1" id="KW-0489">Methyltransferase</keyword>
<evidence type="ECO:0000313" key="2">
    <source>
        <dbReference type="Proteomes" id="UP000191124"/>
    </source>
</evidence>
<proteinExistence type="predicted"/>
<feature type="non-terminal residue" evidence="1">
    <location>
        <position position="73"/>
    </location>
</feature>
<comment type="caution">
    <text evidence="1">The sequence shown here is derived from an EMBL/GenBank/DDBJ whole genome shotgun (WGS) entry which is preliminary data.</text>
</comment>
<protein>
    <submittedName>
        <fullName evidence="1">SAM-dependent methyltransferase</fullName>
    </submittedName>
</protein>
<dbReference type="EMBL" id="MUAL01000177">
    <property type="protein sequence ID" value="OOR16312.1"/>
    <property type="molecule type" value="Genomic_DNA"/>
</dbReference>
<gene>
    <name evidence="1" type="ORF">BW892_28810</name>
</gene>
<dbReference type="GO" id="GO:0008168">
    <property type="term" value="F:methyltransferase activity"/>
    <property type="evidence" value="ECO:0007669"/>
    <property type="project" value="UniProtKB-KW"/>
</dbReference>
<name>A0A1S9U2B1_BACCE</name>
<reference evidence="1 2" key="1">
    <citation type="submission" date="2017-01" db="EMBL/GenBank/DDBJ databases">
        <title>Bacillus cereus isolates.</title>
        <authorList>
            <person name="Beno S.M."/>
        </authorList>
    </citation>
    <scope>NUCLEOTIDE SEQUENCE [LARGE SCALE GENOMIC DNA]</scope>
    <source>
        <strain evidence="1 2">FSL M7-1219</strain>
    </source>
</reference>
<dbReference type="GO" id="GO:0032259">
    <property type="term" value="P:methylation"/>
    <property type="evidence" value="ECO:0007669"/>
    <property type="project" value="UniProtKB-KW"/>
</dbReference>
<accession>A0A1S9U2B1</accession>